<dbReference type="Pfam" id="PF04675">
    <property type="entry name" value="DNA_ligase_A_N"/>
    <property type="match status" value="1"/>
</dbReference>
<protein>
    <recommendedName>
        <fullName evidence="15">DNA ligase IV</fullName>
    </recommendedName>
    <alternativeName>
        <fullName evidence="14">Polydeoxyribonucleotide synthase [ATP] 4</fullName>
    </alternativeName>
</protein>
<evidence type="ECO:0000313" key="21">
    <source>
        <dbReference type="WBParaSite" id="TCLT_0000448901-mRNA-1"/>
    </source>
</evidence>
<evidence type="ECO:0000256" key="5">
    <source>
        <dbReference type="ARBA" id="ARBA00022723"/>
    </source>
</evidence>
<dbReference type="InterPro" id="IPR036420">
    <property type="entry name" value="BRCT_dom_sf"/>
</dbReference>
<keyword evidence="10" id="KW-0460">Magnesium</keyword>
<dbReference type="GO" id="GO:0006297">
    <property type="term" value="P:nucleotide-excision repair, DNA gap filling"/>
    <property type="evidence" value="ECO:0007669"/>
    <property type="project" value="TreeGrafter"/>
</dbReference>
<dbReference type="Gene3D" id="2.40.50.140">
    <property type="entry name" value="Nucleic acid-binding proteins"/>
    <property type="match status" value="1"/>
</dbReference>
<dbReference type="EMBL" id="UYYF01004290">
    <property type="protein sequence ID" value="VDN01595.1"/>
    <property type="molecule type" value="Genomic_DNA"/>
</dbReference>
<evidence type="ECO:0000256" key="8">
    <source>
        <dbReference type="ARBA" id="ARBA00022763"/>
    </source>
</evidence>
<evidence type="ECO:0000256" key="4">
    <source>
        <dbReference type="ARBA" id="ARBA00022598"/>
    </source>
</evidence>
<dbReference type="SUPFAM" id="SSF56091">
    <property type="entry name" value="DNA ligase/mRNA capping enzyme, catalytic domain"/>
    <property type="match status" value="1"/>
</dbReference>
<evidence type="ECO:0000256" key="16">
    <source>
        <dbReference type="SAM" id="MobiDB-lite"/>
    </source>
</evidence>
<evidence type="ECO:0000256" key="13">
    <source>
        <dbReference type="ARBA" id="ARBA00023242"/>
    </source>
</evidence>
<dbReference type="GO" id="GO:0006303">
    <property type="term" value="P:double-strand break repair via nonhomologous end joining"/>
    <property type="evidence" value="ECO:0007669"/>
    <property type="project" value="TreeGrafter"/>
</dbReference>
<evidence type="ECO:0000256" key="6">
    <source>
        <dbReference type="ARBA" id="ARBA00022737"/>
    </source>
</evidence>
<evidence type="ECO:0000256" key="12">
    <source>
        <dbReference type="ARBA" id="ARBA00023204"/>
    </source>
</evidence>
<dbReference type="GO" id="GO:0003910">
    <property type="term" value="F:DNA ligase (ATP) activity"/>
    <property type="evidence" value="ECO:0007669"/>
    <property type="project" value="InterPro"/>
</dbReference>
<comment type="subcellular location">
    <subcellularLocation>
        <location evidence="2">Nucleus</location>
    </subcellularLocation>
</comment>
<dbReference type="Gene3D" id="1.10.3260.10">
    <property type="entry name" value="DNA ligase, ATP-dependent, N-terminal domain"/>
    <property type="match status" value="1"/>
</dbReference>
<keyword evidence="11" id="KW-0233">DNA recombination</keyword>
<dbReference type="SUPFAM" id="SSF50249">
    <property type="entry name" value="Nucleic acid-binding proteins"/>
    <property type="match status" value="1"/>
</dbReference>
<proteinExistence type="inferred from homology"/>
<keyword evidence="4" id="KW-0436">Ligase</keyword>
<comment type="cofactor">
    <cofactor evidence="1">
        <name>Mg(2+)</name>
        <dbReference type="ChEBI" id="CHEBI:18420"/>
    </cofactor>
</comment>
<dbReference type="GO" id="GO:0046872">
    <property type="term" value="F:metal ion binding"/>
    <property type="evidence" value="ECO:0007669"/>
    <property type="project" value="UniProtKB-KW"/>
</dbReference>
<feature type="compositionally biased region" description="Basic and acidic residues" evidence="16">
    <location>
        <begin position="20"/>
        <end position="31"/>
    </location>
</feature>
<dbReference type="GO" id="GO:0003677">
    <property type="term" value="F:DNA binding"/>
    <property type="evidence" value="ECO:0007669"/>
    <property type="project" value="InterPro"/>
</dbReference>
<dbReference type="Gene3D" id="3.30.470.30">
    <property type="entry name" value="DNA ligase/mRNA capping enzyme"/>
    <property type="match status" value="1"/>
</dbReference>
<dbReference type="CDD" id="cd07903">
    <property type="entry name" value="Adenylation_DNA_ligase_IV"/>
    <property type="match status" value="1"/>
</dbReference>
<keyword evidence="7" id="KW-0547">Nucleotide-binding</keyword>
<dbReference type="InterPro" id="IPR012308">
    <property type="entry name" value="DNA_ligase_ATP-dep_N"/>
</dbReference>
<sequence length="867" mass="98853">MSDTENSDIEDDNDIGINSEEGKEVESAASNDLEKEISQNFKYATLCEYLDRMQKIPSKNKFGKERVMKALMTKWSADASKYSNEVANFYPVLRIMANSLDGRKFRMKSKRIISKVCRALFLPPNTKQELLQADAKSSNQSIMKLAEEVAQRNPAVVKHELSLFDVNESLCKITENEMSDEELEKLLRSCKTTREVYWLLLVLVRKIERALHVTSTLLVNWVHPNGSALYHSGTSLHEICILAAENKISNTSSILFRRFEPMLLSRIGHGTGNVYDKLVHICGKKFYVEIKYDGEHFLLHRGENGIMRYYSRVQNDFTSTIAPVLDHRINSYFAPSVKSCILDTELLLWDTIDEKIVGHNAQASDGRIYDVKSLRTDGVVEPSVAVFDILFLNGQSLVDVPLNERLVLLQSQNILQKQDKSTIFISDFRIVQSREEFISLYEKAVTNGEEGLVVKKINSLYKMGMRQIKNGWFKIKPFHLGNETLDLAIVGVDLGRNGKISNYSVATLREDKFFMVGKVGTGLDYATRKFLDNRLRRNSGLLKCDKIPDWIHADYISNDLPTHFVSQNNMQVVEIRAKGLRNGRLYAPTLKKYRDDKYVKDIDQYAEFLEFDKNLRVDSIENAQSTEHIKKRTMIANELEKDNSKKRRVREINQDLKGKQICVINGTPDVSIQDLQEIIISYGGTHVSNPGSKTLLVITGVPEHVKSKSIIRSNKYNVVSANWLLSCRSAGKVLPVTAEEVIHVVDNSLYSLFGDDDNAEMSCMTDHSTSYTVASVSALLDKIKVPKRKKPTAAETKLRKQLFRDEKFDRFSGQIFFLHDDLNKFQKIYIQTLLRMHGADICTNGKNATHILISDRYNFLFLIVTKP</sequence>
<dbReference type="InterPro" id="IPR012310">
    <property type="entry name" value="DNA_ligase_ATP-dep_cent"/>
</dbReference>
<dbReference type="Proteomes" id="UP000276776">
    <property type="component" value="Unassembled WGS sequence"/>
</dbReference>
<keyword evidence="20" id="KW-1185">Reference proteome</keyword>
<dbReference type="InterPro" id="IPR036599">
    <property type="entry name" value="DNA_ligase_N_sf"/>
</dbReference>
<keyword evidence="6" id="KW-0677">Repeat</keyword>
<evidence type="ECO:0000256" key="14">
    <source>
        <dbReference type="ARBA" id="ARBA00030676"/>
    </source>
</evidence>
<dbReference type="AlphaFoldDB" id="A0A0N5CVY5"/>
<dbReference type="GO" id="GO:0005958">
    <property type="term" value="C:DNA-dependent protein kinase-DNA ligase 4 complex"/>
    <property type="evidence" value="ECO:0007669"/>
    <property type="project" value="TreeGrafter"/>
</dbReference>
<reference evidence="21" key="1">
    <citation type="submission" date="2017-02" db="UniProtKB">
        <authorList>
            <consortium name="WormBaseParasite"/>
        </authorList>
    </citation>
    <scope>IDENTIFICATION</scope>
</reference>
<dbReference type="Gene3D" id="3.40.50.10190">
    <property type="entry name" value="BRCT domain"/>
    <property type="match status" value="1"/>
</dbReference>
<dbReference type="PROSITE" id="PS00333">
    <property type="entry name" value="DNA_LIGASE_A2"/>
    <property type="match status" value="1"/>
</dbReference>
<dbReference type="PROSITE" id="PS50172">
    <property type="entry name" value="BRCT"/>
    <property type="match status" value="1"/>
</dbReference>
<dbReference type="InterPro" id="IPR016059">
    <property type="entry name" value="DNA_ligase_ATP-dep_CS"/>
</dbReference>
<feature type="compositionally biased region" description="Acidic residues" evidence="16">
    <location>
        <begin position="1"/>
        <end position="14"/>
    </location>
</feature>
<evidence type="ECO:0000256" key="7">
    <source>
        <dbReference type="ARBA" id="ARBA00022741"/>
    </source>
</evidence>
<evidence type="ECO:0000256" key="11">
    <source>
        <dbReference type="ARBA" id="ARBA00023172"/>
    </source>
</evidence>
<evidence type="ECO:0000256" key="3">
    <source>
        <dbReference type="ARBA" id="ARBA00007572"/>
    </source>
</evidence>
<name>A0A0N5CVY5_THECL</name>
<evidence type="ECO:0000256" key="1">
    <source>
        <dbReference type="ARBA" id="ARBA00001946"/>
    </source>
</evidence>
<keyword evidence="13" id="KW-0539">Nucleus</keyword>
<dbReference type="OrthoDB" id="206088at2759"/>
<organism evidence="21">
    <name type="scientific">Thelazia callipaeda</name>
    <name type="common">Oriental eyeworm</name>
    <name type="synonym">Parasitic nematode</name>
    <dbReference type="NCBI Taxonomy" id="103827"/>
    <lineage>
        <taxon>Eukaryota</taxon>
        <taxon>Metazoa</taxon>
        <taxon>Ecdysozoa</taxon>
        <taxon>Nematoda</taxon>
        <taxon>Chromadorea</taxon>
        <taxon>Rhabditida</taxon>
        <taxon>Spirurina</taxon>
        <taxon>Spiruromorpha</taxon>
        <taxon>Thelazioidea</taxon>
        <taxon>Thelaziidae</taxon>
        <taxon>Thelazia</taxon>
    </lineage>
</organism>
<dbReference type="InterPro" id="IPR044125">
    <property type="entry name" value="Adenylation_DNA_ligase_IV"/>
</dbReference>
<dbReference type="PANTHER" id="PTHR45997">
    <property type="entry name" value="DNA LIGASE 4"/>
    <property type="match status" value="1"/>
</dbReference>
<dbReference type="OMA" id="EGIMIKH"/>
<dbReference type="GO" id="GO:0006310">
    <property type="term" value="P:DNA recombination"/>
    <property type="evidence" value="ECO:0007669"/>
    <property type="project" value="UniProtKB-KW"/>
</dbReference>
<dbReference type="STRING" id="103827.A0A0N5CVY5"/>
<dbReference type="Pfam" id="PF16589">
    <property type="entry name" value="BRCT_2"/>
    <property type="match status" value="1"/>
</dbReference>
<dbReference type="PROSITE" id="PS50160">
    <property type="entry name" value="DNA_LIGASE_A3"/>
    <property type="match status" value="1"/>
</dbReference>
<comment type="similarity">
    <text evidence="3">Belongs to the ATP-dependent DNA ligase family.</text>
</comment>
<keyword evidence="12" id="KW-0234">DNA repair</keyword>
<evidence type="ECO:0000313" key="20">
    <source>
        <dbReference type="Proteomes" id="UP000276776"/>
    </source>
</evidence>
<dbReference type="InterPro" id="IPR012309">
    <property type="entry name" value="DNA_ligase_ATP-dep_C"/>
</dbReference>
<keyword evidence="8" id="KW-0227">DNA damage</keyword>
<dbReference type="GO" id="GO:0005524">
    <property type="term" value="F:ATP binding"/>
    <property type="evidence" value="ECO:0007669"/>
    <property type="project" value="UniProtKB-KW"/>
</dbReference>
<feature type="region of interest" description="Disordered" evidence="16">
    <location>
        <begin position="1"/>
        <end position="31"/>
    </location>
</feature>
<feature type="domain" description="BRCT" evidence="18">
    <location>
        <begin position="651"/>
        <end position="741"/>
    </location>
</feature>
<reference evidence="19 20" key="2">
    <citation type="submission" date="2018-11" db="EMBL/GenBank/DDBJ databases">
        <authorList>
            <consortium name="Pathogen Informatics"/>
        </authorList>
    </citation>
    <scope>NUCLEOTIDE SEQUENCE [LARGE SCALE GENOMIC DNA]</scope>
</reference>
<keyword evidence="5" id="KW-0479">Metal-binding</keyword>
<dbReference type="SUPFAM" id="SSF52113">
    <property type="entry name" value="BRCT domain"/>
    <property type="match status" value="1"/>
</dbReference>
<accession>A0A0N5CVY5</accession>
<keyword evidence="9" id="KW-0067">ATP-binding</keyword>
<evidence type="ECO:0000256" key="15">
    <source>
        <dbReference type="ARBA" id="ARBA00031942"/>
    </source>
</evidence>
<evidence type="ECO:0000259" key="18">
    <source>
        <dbReference type="PROSITE" id="PS50172"/>
    </source>
</evidence>
<dbReference type="Pfam" id="PF01068">
    <property type="entry name" value="DNA_ligase_A_M"/>
    <property type="match status" value="1"/>
</dbReference>
<evidence type="ECO:0000256" key="9">
    <source>
        <dbReference type="ARBA" id="ARBA00022840"/>
    </source>
</evidence>
<dbReference type="WBParaSite" id="TCLT_0000448901-mRNA-1">
    <property type="protein sequence ID" value="TCLT_0000448901-mRNA-1"/>
    <property type="gene ID" value="TCLT_0000448901"/>
</dbReference>
<dbReference type="GO" id="GO:0032807">
    <property type="term" value="C:DNA ligase IV complex"/>
    <property type="evidence" value="ECO:0007669"/>
    <property type="project" value="TreeGrafter"/>
</dbReference>
<evidence type="ECO:0000256" key="2">
    <source>
        <dbReference type="ARBA" id="ARBA00004123"/>
    </source>
</evidence>
<dbReference type="InterPro" id="IPR001357">
    <property type="entry name" value="BRCT_dom"/>
</dbReference>
<gene>
    <name evidence="19" type="ORF">TCLT_LOCUS4478</name>
</gene>
<dbReference type="PANTHER" id="PTHR45997:SF1">
    <property type="entry name" value="DNA LIGASE 4"/>
    <property type="match status" value="1"/>
</dbReference>
<evidence type="ECO:0000256" key="10">
    <source>
        <dbReference type="ARBA" id="ARBA00022842"/>
    </source>
</evidence>
<evidence type="ECO:0000313" key="19">
    <source>
        <dbReference type="EMBL" id="VDN01595.1"/>
    </source>
</evidence>
<feature type="domain" description="ATP-dependent DNA ligase family profile" evidence="17">
    <location>
        <begin position="375"/>
        <end position="499"/>
    </location>
</feature>
<dbReference type="Pfam" id="PF04679">
    <property type="entry name" value="DNA_ligase_A_C"/>
    <property type="match status" value="1"/>
</dbReference>
<dbReference type="InterPro" id="IPR012340">
    <property type="entry name" value="NA-bd_OB-fold"/>
</dbReference>
<dbReference type="InterPro" id="IPR029710">
    <property type="entry name" value="LIG4"/>
</dbReference>
<evidence type="ECO:0000259" key="17">
    <source>
        <dbReference type="PROSITE" id="PS50160"/>
    </source>
</evidence>